<feature type="compositionally biased region" description="Low complexity" evidence="1">
    <location>
        <begin position="141"/>
        <end position="152"/>
    </location>
</feature>
<organism evidence="2 3">
    <name type="scientific">Athelia psychrophila</name>
    <dbReference type="NCBI Taxonomy" id="1759441"/>
    <lineage>
        <taxon>Eukaryota</taxon>
        <taxon>Fungi</taxon>
        <taxon>Dikarya</taxon>
        <taxon>Basidiomycota</taxon>
        <taxon>Agaricomycotina</taxon>
        <taxon>Agaricomycetes</taxon>
        <taxon>Agaricomycetidae</taxon>
        <taxon>Atheliales</taxon>
        <taxon>Atheliaceae</taxon>
        <taxon>Athelia</taxon>
    </lineage>
</organism>
<accession>A0A165YHY9</accession>
<proteinExistence type="predicted"/>
<sequence>MGGFGPACSRHIERTQAVRLTYELQCIVSLGRTYDSSLTSCSGAPRADEARVHALGDDGLVRERGSEREEGDATAGVRGVQGRVRLVVGGGVVDVDYRQRRGARLLGSKGGGGPHRLPHNTLTHNTNGKLENGFRVGFSFSSSSSASSASSAPRTKPRMSRTKVRHNPVRKASPSVIASTPVSTLYSDPM</sequence>
<evidence type="ECO:0000313" key="3">
    <source>
        <dbReference type="Proteomes" id="UP000076532"/>
    </source>
</evidence>
<name>A0A165YHY9_9AGAM</name>
<reference evidence="2 3" key="1">
    <citation type="journal article" date="2016" name="Mol. Biol. Evol.">
        <title>Comparative Genomics of Early-Diverging Mushroom-Forming Fungi Provides Insights into the Origins of Lignocellulose Decay Capabilities.</title>
        <authorList>
            <person name="Nagy L.G."/>
            <person name="Riley R."/>
            <person name="Tritt A."/>
            <person name="Adam C."/>
            <person name="Daum C."/>
            <person name="Floudas D."/>
            <person name="Sun H."/>
            <person name="Yadav J.S."/>
            <person name="Pangilinan J."/>
            <person name="Larsson K.H."/>
            <person name="Matsuura K."/>
            <person name="Barry K."/>
            <person name="Labutti K."/>
            <person name="Kuo R."/>
            <person name="Ohm R.A."/>
            <person name="Bhattacharya S.S."/>
            <person name="Shirouzu T."/>
            <person name="Yoshinaga Y."/>
            <person name="Martin F.M."/>
            <person name="Grigoriev I.V."/>
            <person name="Hibbett D.S."/>
        </authorList>
    </citation>
    <scope>NUCLEOTIDE SEQUENCE [LARGE SCALE GENOMIC DNA]</scope>
    <source>
        <strain evidence="2 3">CBS 109695</strain>
    </source>
</reference>
<evidence type="ECO:0000313" key="2">
    <source>
        <dbReference type="EMBL" id="KZP09579.1"/>
    </source>
</evidence>
<evidence type="ECO:0000256" key="1">
    <source>
        <dbReference type="SAM" id="MobiDB-lite"/>
    </source>
</evidence>
<dbReference type="AlphaFoldDB" id="A0A165YHY9"/>
<gene>
    <name evidence="2" type="ORF">FIBSPDRAFT_900419</name>
</gene>
<protein>
    <submittedName>
        <fullName evidence="2">Uncharacterized protein</fullName>
    </submittedName>
</protein>
<feature type="region of interest" description="Disordered" evidence="1">
    <location>
        <begin position="141"/>
        <end position="190"/>
    </location>
</feature>
<feature type="compositionally biased region" description="Basic residues" evidence="1">
    <location>
        <begin position="155"/>
        <end position="169"/>
    </location>
</feature>
<keyword evidence="3" id="KW-1185">Reference proteome</keyword>
<dbReference type="Proteomes" id="UP000076532">
    <property type="component" value="Unassembled WGS sequence"/>
</dbReference>
<feature type="region of interest" description="Disordered" evidence="1">
    <location>
        <begin position="105"/>
        <end position="128"/>
    </location>
</feature>
<feature type="compositionally biased region" description="Polar residues" evidence="1">
    <location>
        <begin position="176"/>
        <end position="190"/>
    </location>
</feature>
<dbReference type="EMBL" id="KV417697">
    <property type="protein sequence ID" value="KZP09579.1"/>
    <property type="molecule type" value="Genomic_DNA"/>
</dbReference>